<dbReference type="HAMAP" id="MF_02071">
    <property type="entry name" value="RlpA"/>
    <property type="match status" value="1"/>
</dbReference>
<feature type="signal peptide" evidence="3">
    <location>
        <begin position="1"/>
        <end position="27"/>
    </location>
</feature>
<dbReference type="CDD" id="cd22268">
    <property type="entry name" value="DPBB_RlpA-like"/>
    <property type="match status" value="1"/>
</dbReference>
<accession>A0ABW5ADP4</accession>
<dbReference type="PANTHER" id="PTHR34183">
    <property type="entry name" value="ENDOLYTIC PEPTIDOGLYCAN TRANSGLYCOSYLASE RLPA"/>
    <property type="match status" value="1"/>
</dbReference>
<evidence type="ECO:0000313" key="8">
    <source>
        <dbReference type="Proteomes" id="UP001597314"/>
    </source>
</evidence>
<dbReference type="EMBL" id="JBHUIW010000001">
    <property type="protein sequence ID" value="MFD2180567.1"/>
    <property type="molecule type" value="Genomic_DNA"/>
</dbReference>
<evidence type="ECO:0000256" key="1">
    <source>
        <dbReference type="ARBA" id="ARBA00023239"/>
    </source>
</evidence>
<dbReference type="EC" id="4.2.2.-" evidence="3"/>
<evidence type="ECO:0000256" key="5">
    <source>
        <dbReference type="SAM" id="MobiDB-lite"/>
    </source>
</evidence>
<feature type="domain" description="RlpA-like protein double-psi beta-barrel" evidence="6">
    <location>
        <begin position="89"/>
        <end position="178"/>
    </location>
</feature>
<dbReference type="InterPro" id="IPR012997">
    <property type="entry name" value="RplA"/>
</dbReference>
<sequence length="327" mass="34314" precursor="true">MIRGEMRGRWARLARIGAAAGASMLLAQCTAGNGGLFPQIDPRYGVAASPRVVEAGQPVPKGGGGYRIGKPYMVGGRMYVPEEDVNYRAEGLASWYGNDFHGRLTANGEVYDMHSMSAAHPTLPMPSYVRVTNLGNSRSIILRVNDRGPFHQGRLIDVSVKAADMLGFQKNGTARVRVEYVGRAPLEGSDDGILMATLREGTPAPAPSLVMVAATRPFVPALHGVGAAAPPPPRSSVPMPPERPFSLGLDDQPAPPSRGYGRSSQRAPAGDETPPVLAAGRDPKPGRVTTVRTVPIATPTRPAPALAAVESRSGGAPAAVMTGRGLY</sequence>
<evidence type="ECO:0000256" key="3">
    <source>
        <dbReference type="HAMAP-Rule" id="MF_02071"/>
    </source>
</evidence>
<feature type="chain" id="PRO_5044898606" description="Endolytic peptidoglycan transglycosylase RlpA" evidence="3">
    <location>
        <begin position="28"/>
        <end position="327"/>
    </location>
</feature>
<evidence type="ECO:0000313" key="7">
    <source>
        <dbReference type="EMBL" id="MFD2180567.1"/>
    </source>
</evidence>
<feature type="region of interest" description="Disordered" evidence="5">
    <location>
        <begin position="225"/>
        <end position="288"/>
    </location>
</feature>
<evidence type="ECO:0000256" key="4">
    <source>
        <dbReference type="RuleBase" id="RU003495"/>
    </source>
</evidence>
<comment type="similarity">
    <text evidence="3 4">Belongs to the RlpA family.</text>
</comment>
<name>A0ABW5ADP4_9BRAD</name>
<evidence type="ECO:0000256" key="2">
    <source>
        <dbReference type="ARBA" id="ARBA00023316"/>
    </source>
</evidence>
<gene>
    <name evidence="3" type="primary">rlpA</name>
    <name evidence="7" type="ORF">ACFSOX_00230</name>
</gene>
<dbReference type="SUPFAM" id="SSF50685">
    <property type="entry name" value="Barwin-like endoglucanases"/>
    <property type="match status" value="1"/>
</dbReference>
<dbReference type="Pfam" id="PF03330">
    <property type="entry name" value="DPBB_1"/>
    <property type="match status" value="1"/>
</dbReference>
<protein>
    <recommendedName>
        <fullName evidence="3">Endolytic peptidoglycan transglycosylase RlpA</fullName>
        <ecNumber evidence="3">4.2.2.-</ecNumber>
    </recommendedName>
</protein>
<dbReference type="PANTHER" id="PTHR34183:SF1">
    <property type="entry name" value="ENDOLYTIC PEPTIDOGLYCAN TRANSGLYCOSYLASE RLPA"/>
    <property type="match status" value="1"/>
</dbReference>
<comment type="function">
    <text evidence="3">Lytic transglycosylase with a strong preference for naked glycan strands that lack stem peptides.</text>
</comment>
<dbReference type="RefSeq" id="WP_378475785.1">
    <property type="nucleotide sequence ID" value="NZ_JBHUIW010000001.1"/>
</dbReference>
<reference evidence="8" key="1">
    <citation type="journal article" date="2019" name="Int. J. Syst. Evol. Microbiol.">
        <title>The Global Catalogue of Microorganisms (GCM) 10K type strain sequencing project: providing services to taxonomists for standard genome sequencing and annotation.</title>
        <authorList>
            <consortium name="The Broad Institute Genomics Platform"/>
            <consortium name="The Broad Institute Genome Sequencing Center for Infectious Disease"/>
            <person name="Wu L."/>
            <person name="Ma J."/>
        </authorList>
    </citation>
    <scope>NUCLEOTIDE SEQUENCE [LARGE SCALE GENOMIC DNA]</scope>
    <source>
        <strain evidence="8">CGMCC 1.6774</strain>
    </source>
</reference>
<organism evidence="7 8">
    <name type="scientific">Rhodoplanes azumiensis</name>
    <dbReference type="NCBI Taxonomy" id="1897628"/>
    <lineage>
        <taxon>Bacteria</taxon>
        <taxon>Pseudomonadati</taxon>
        <taxon>Pseudomonadota</taxon>
        <taxon>Alphaproteobacteria</taxon>
        <taxon>Hyphomicrobiales</taxon>
        <taxon>Nitrobacteraceae</taxon>
        <taxon>Rhodoplanes</taxon>
    </lineage>
</organism>
<comment type="caution">
    <text evidence="7">The sequence shown here is derived from an EMBL/GenBank/DDBJ whole genome shotgun (WGS) entry which is preliminary data.</text>
</comment>
<dbReference type="Gene3D" id="2.40.40.10">
    <property type="entry name" value="RlpA-like domain"/>
    <property type="match status" value="1"/>
</dbReference>
<dbReference type="InterPro" id="IPR034718">
    <property type="entry name" value="RlpA"/>
</dbReference>
<dbReference type="InterPro" id="IPR009009">
    <property type="entry name" value="RlpA-like_DPBB"/>
</dbReference>
<dbReference type="NCBIfam" id="TIGR00413">
    <property type="entry name" value="rlpA"/>
    <property type="match status" value="1"/>
</dbReference>
<dbReference type="Proteomes" id="UP001597314">
    <property type="component" value="Unassembled WGS sequence"/>
</dbReference>
<keyword evidence="2 3" id="KW-0961">Cell wall biogenesis/degradation</keyword>
<evidence type="ECO:0000259" key="6">
    <source>
        <dbReference type="Pfam" id="PF03330"/>
    </source>
</evidence>
<keyword evidence="1 3" id="KW-0456">Lyase</keyword>
<keyword evidence="3" id="KW-0732">Signal</keyword>
<feature type="compositionally biased region" description="Pro residues" evidence="5">
    <location>
        <begin position="229"/>
        <end position="243"/>
    </location>
</feature>
<proteinExistence type="inferred from homology"/>
<keyword evidence="8" id="KW-1185">Reference proteome</keyword>
<dbReference type="InterPro" id="IPR036908">
    <property type="entry name" value="RlpA-like_sf"/>
</dbReference>